<sequence>MMLFTGKHVCSFCGKCLQSRSALEMHLRVHTGEKPYKCAVCQKRFNQKGSMRSHMVVVHKNVNVD</sequence>
<evidence type="ECO:0000256" key="5">
    <source>
        <dbReference type="PROSITE-ProRule" id="PRU00042"/>
    </source>
</evidence>
<dbReference type="GO" id="GO:0008270">
    <property type="term" value="F:zinc ion binding"/>
    <property type="evidence" value="ECO:0007669"/>
    <property type="project" value="UniProtKB-KW"/>
</dbReference>
<reference evidence="7" key="1">
    <citation type="journal article" date="2019" name="bioRxiv">
        <title>The Genome of the Zebra Mussel, Dreissena polymorpha: A Resource for Invasive Species Research.</title>
        <authorList>
            <person name="McCartney M.A."/>
            <person name="Auch B."/>
            <person name="Kono T."/>
            <person name="Mallez S."/>
            <person name="Zhang Y."/>
            <person name="Obille A."/>
            <person name="Becker A."/>
            <person name="Abrahante J.E."/>
            <person name="Garbe J."/>
            <person name="Badalamenti J.P."/>
            <person name="Herman A."/>
            <person name="Mangelson H."/>
            <person name="Liachko I."/>
            <person name="Sullivan S."/>
            <person name="Sone E.D."/>
            <person name="Koren S."/>
            <person name="Silverstein K.A.T."/>
            <person name="Beckman K.B."/>
            <person name="Gohl D.M."/>
        </authorList>
    </citation>
    <scope>NUCLEOTIDE SEQUENCE</scope>
    <source>
        <strain evidence="7">Duluth1</strain>
        <tissue evidence="7">Whole animal</tissue>
    </source>
</reference>
<evidence type="ECO:0000256" key="3">
    <source>
        <dbReference type="ARBA" id="ARBA00022771"/>
    </source>
</evidence>
<feature type="domain" description="C2H2-type" evidence="6">
    <location>
        <begin position="8"/>
        <end position="35"/>
    </location>
</feature>
<dbReference type="PROSITE" id="PS00028">
    <property type="entry name" value="ZINC_FINGER_C2H2_1"/>
    <property type="match status" value="2"/>
</dbReference>
<dbReference type="EMBL" id="JAIWYP010000001">
    <property type="protein sequence ID" value="KAH3897352.1"/>
    <property type="molecule type" value="Genomic_DNA"/>
</dbReference>
<keyword evidence="4" id="KW-0862">Zinc</keyword>
<dbReference type="PANTHER" id="PTHR14196">
    <property type="entry name" value="ODD-SKIPPED - RELATED"/>
    <property type="match status" value="1"/>
</dbReference>
<dbReference type="PANTHER" id="PTHR14196:SF12">
    <property type="entry name" value="ZINC FINGER PROTEIN 208-LIKE"/>
    <property type="match status" value="1"/>
</dbReference>
<proteinExistence type="predicted"/>
<evidence type="ECO:0000259" key="6">
    <source>
        <dbReference type="PROSITE" id="PS50157"/>
    </source>
</evidence>
<evidence type="ECO:0000313" key="7">
    <source>
        <dbReference type="EMBL" id="KAH3897352.1"/>
    </source>
</evidence>
<dbReference type="GO" id="GO:0005694">
    <property type="term" value="C:chromosome"/>
    <property type="evidence" value="ECO:0007669"/>
    <property type="project" value="UniProtKB-ARBA"/>
</dbReference>
<dbReference type="FunFam" id="3.30.160.60:FF:001732">
    <property type="entry name" value="Zgc:162936"/>
    <property type="match status" value="1"/>
</dbReference>
<keyword evidence="2" id="KW-0677">Repeat</keyword>
<dbReference type="FunFam" id="3.30.160.60:FF:001818">
    <property type="entry name" value="GDNF-inducible zinc finger protein 1 isoform X1"/>
    <property type="match status" value="1"/>
</dbReference>
<accession>A0A9D4NIQ9</accession>
<dbReference type="InterPro" id="IPR036236">
    <property type="entry name" value="Znf_C2H2_sf"/>
</dbReference>
<keyword evidence="3 5" id="KW-0863">Zinc-finger</keyword>
<evidence type="ECO:0000256" key="2">
    <source>
        <dbReference type="ARBA" id="ARBA00022737"/>
    </source>
</evidence>
<dbReference type="AlphaFoldDB" id="A0A9D4NIQ9"/>
<dbReference type="InterPro" id="IPR013087">
    <property type="entry name" value="Znf_C2H2_type"/>
</dbReference>
<name>A0A9D4NIQ9_DREPO</name>
<protein>
    <recommendedName>
        <fullName evidence="6">C2H2-type domain-containing protein</fullName>
    </recommendedName>
</protein>
<dbReference type="GO" id="GO:0005634">
    <property type="term" value="C:nucleus"/>
    <property type="evidence" value="ECO:0007669"/>
    <property type="project" value="TreeGrafter"/>
</dbReference>
<dbReference type="InterPro" id="IPR050717">
    <property type="entry name" value="C2H2-ZF_Transcription_Reg"/>
</dbReference>
<comment type="caution">
    <text evidence="7">The sequence shown here is derived from an EMBL/GenBank/DDBJ whole genome shotgun (WGS) entry which is preliminary data.</text>
</comment>
<evidence type="ECO:0000256" key="1">
    <source>
        <dbReference type="ARBA" id="ARBA00022723"/>
    </source>
</evidence>
<dbReference type="Gene3D" id="3.30.160.60">
    <property type="entry name" value="Classic Zinc Finger"/>
    <property type="match status" value="2"/>
</dbReference>
<dbReference type="GO" id="GO:0045893">
    <property type="term" value="P:positive regulation of DNA-templated transcription"/>
    <property type="evidence" value="ECO:0007669"/>
    <property type="project" value="UniProtKB-ARBA"/>
</dbReference>
<feature type="domain" description="C2H2-type" evidence="6">
    <location>
        <begin position="36"/>
        <end position="64"/>
    </location>
</feature>
<evidence type="ECO:0000256" key="4">
    <source>
        <dbReference type="ARBA" id="ARBA00022833"/>
    </source>
</evidence>
<dbReference type="GO" id="GO:0000981">
    <property type="term" value="F:DNA-binding transcription factor activity, RNA polymerase II-specific"/>
    <property type="evidence" value="ECO:0007669"/>
    <property type="project" value="TreeGrafter"/>
</dbReference>
<dbReference type="Proteomes" id="UP000828390">
    <property type="component" value="Unassembled WGS sequence"/>
</dbReference>
<dbReference type="SMART" id="SM00355">
    <property type="entry name" value="ZnF_C2H2"/>
    <property type="match status" value="2"/>
</dbReference>
<dbReference type="PROSITE" id="PS50157">
    <property type="entry name" value="ZINC_FINGER_C2H2_2"/>
    <property type="match status" value="2"/>
</dbReference>
<keyword evidence="8" id="KW-1185">Reference proteome</keyword>
<reference evidence="7" key="2">
    <citation type="submission" date="2020-11" db="EMBL/GenBank/DDBJ databases">
        <authorList>
            <person name="McCartney M.A."/>
            <person name="Auch B."/>
            <person name="Kono T."/>
            <person name="Mallez S."/>
            <person name="Becker A."/>
            <person name="Gohl D.M."/>
            <person name="Silverstein K.A.T."/>
            <person name="Koren S."/>
            <person name="Bechman K.B."/>
            <person name="Herman A."/>
            <person name="Abrahante J.E."/>
            <person name="Garbe J."/>
        </authorList>
    </citation>
    <scope>NUCLEOTIDE SEQUENCE</scope>
    <source>
        <strain evidence="7">Duluth1</strain>
        <tissue evidence="7">Whole animal</tissue>
    </source>
</reference>
<evidence type="ECO:0000313" key="8">
    <source>
        <dbReference type="Proteomes" id="UP000828390"/>
    </source>
</evidence>
<organism evidence="7 8">
    <name type="scientific">Dreissena polymorpha</name>
    <name type="common">Zebra mussel</name>
    <name type="synonym">Mytilus polymorpha</name>
    <dbReference type="NCBI Taxonomy" id="45954"/>
    <lineage>
        <taxon>Eukaryota</taxon>
        <taxon>Metazoa</taxon>
        <taxon>Spiralia</taxon>
        <taxon>Lophotrochozoa</taxon>
        <taxon>Mollusca</taxon>
        <taxon>Bivalvia</taxon>
        <taxon>Autobranchia</taxon>
        <taxon>Heteroconchia</taxon>
        <taxon>Euheterodonta</taxon>
        <taxon>Imparidentia</taxon>
        <taxon>Neoheterodontei</taxon>
        <taxon>Myida</taxon>
        <taxon>Dreissenoidea</taxon>
        <taxon>Dreissenidae</taxon>
        <taxon>Dreissena</taxon>
    </lineage>
</organism>
<dbReference type="Pfam" id="PF13465">
    <property type="entry name" value="zf-H2C2_2"/>
    <property type="match status" value="1"/>
</dbReference>
<dbReference type="GO" id="GO:0000977">
    <property type="term" value="F:RNA polymerase II transcription regulatory region sequence-specific DNA binding"/>
    <property type="evidence" value="ECO:0007669"/>
    <property type="project" value="TreeGrafter"/>
</dbReference>
<dbReference type="SUPFAM" id="SSF57667">
    <property type="entry name" value="beta-beta-alpha zinc fingers"/>
    <property type="match status" value="1"/>
</dbReference>
<keyword evidence="1" id="KW-0479">Metal-binding</keyword>
<gene>
    <name evidence="7" type="ORF">DPMN_021540</name>
</gene>